<feature type="compositionally biased region" description="Acidic residues" evidence="1">
    <location>
        <begin position="94"/>
        <end position="106"/>
    </location>
</feature>
<dbReference type="Proteomes" id="UP001050975">
    <property type="component" value="Unassembled WGS sequence"/>
</dbReference>
<protein>
    <submittedName>
        <fullName evidence="2">Uncharacterized protein</fullName>
    </submittedName>
</protein>
<evidence type="ECO:0000313" key="2">
    <source>
        <dbReference type="EMBL" id="GET39219.1"/>
    </source>
</evidence>
<organism evidence="2 3">
    <name type="scientific">Microseira wollei NIES-4236</name>
    <dbReference type="NCBI Taxonomy" id="2530354"/>
    <lineage>
        <taxon>Bacteria</taxon>
        <taxon>Bacillati</taxon>
        <taxon>Cyanobacteriota</taxon>
        <taxon>Cyanophyceae</taxon>
        <taxon>Oscillatoriophycideae</taxon>
        <taxon>Aerosakkonematales</taxon>
        <taxon>Aerosakkonemataceae</taxon>
        <taxon>Microseira</taxon>
    </lineage>
</organism>
<accession>A0AAV3WIF3</accession>
<reference evidence="2" key="1">
    <citation type="submission" date="2019-10" db="EMBL/GenBank/DDBJ databases">
        <title>Draft genome sequece of Microseira wollei NIES-4236.</title>
        <authorList>
            <person name="Yamaguchi H."/>
            <person name="Suzuki S."/>
            <person name="Kawachi M."/>
        </authorList>
    </citation>
    <scope>NUCLEOTIDE SEQUENCE</scope>
    <source>
        <strain evidence="2">NIES-4236</strain>
    </source>
</reference>
<dbReference type="EMBL" id="BLAY01000061">
    <property type="protein sequence ID" value="GET39219.1"/>
    <property type="molecule type" value="Genomic_DNA"/>
</dbReference>
<proteinExistence type="predicted"/>
<keyword evidence="3" id="KW-1185">Reference proteome</keyword>
<comment type="caution">
    <text evidence="2">The sequence shown here is derived from an EMBL/GenBank/DDBJ whole genome shotgun (WGS) entry which is preliminary data.</text>
</comment>
<evidence type="ECO:0000256" key="1">
    <source>
        <dbReference type="SAM" id="MobiDB-lite"/>
    </source>
</evidence>
<name>A0AAV3WIF3_9CYAN</name>
<gene>
    <name evidence="2" type="ORF">MiSe_39830</name>
</gene>
<dbReference type="AlphaFoldDB" id="A0AAV3WIF3"/>
<sequence length="106" mass="12466">MLWTYRIFHDKDGYCIRVVYYERDGTLISYQKDPAMPTGATAQELLQDIEAFKQAFELPILTMEELDTKIASYPPKPKKDRSQNKTLDQVMTELDNEFEVETSERH</sequence>
<evidence type="ECO:0000313" key="3">
    <source>
        <dbReference type="Proteomes" id="UP001050975"/>
    </source>
</evidence>
<feature type="region of interest" description="Disordered" evidence="1">
    <location>
        <begin position="71"/>
        <end position="106"/>
    </location>
</feature>